<protein>
    <submittedName>
        <fullName evidence="2">RecA-family ATPase</fullName>
    </submittedName>
</protein>
<dbReference type="AlphaFoldDB" id="A0A286G3W2"/>
<evidence type="ECO:0000259" key="1">
    <source>
        <dbReference type="SMART" id="SM00382"/>
    </source>
</evidence>
<dbReference type="OrthoDB" id="7595773at2"/>
<dbReference type="SMART" id="SM00382">
    <property type="entry name" value="AAA"/>
    <property type="match status" value="1"/>
</dbReference>
<evidence type="ECO:0000313" key="2">
    <source>
        <dbReference type="EMBL" id="SOD90195.1"/>
    </source>
</evidence>
<gene>
    <name evidence="2" type="ORF">SAMN05421508_101471</name>
</gene>
<dbReference type="Gene3D" id="3.40.50.300">
    <property type="entry name" value="P-loop containing nucleotide triphosphate hydrolases"/>
    <property type="match status" value="1"/>
</dbReference>
<sequence>MHFGRRMAQDHEVTLMSKTEYELSPVEREAIELVKQRTGAKELFFHLAVYVARSREGYVCEPDLGGEEACAAWMEASHLGHYDLSGWKVRAMPVQKSRFINPPPPSALALYAWFASERPLDRSEVPPNWRDGAVTYELMDDCLLFWGRPPQAFFSDEQCRELEDFYPGSPAEHTASGIEQWFRRAQELPRWRELHRLSGGDLKVARRLYEGRAKSPAPPSFLVDGLIPRGYVTILVGGRKTGKSTLTTELAAVAGAGGGEWCGFKVLPEACEGLSLLLAGEDGDDMIAARLEAMDPDEQAFRLMPHAQEGRPLADVLAEYEQAEVSLLVVDPARKFLKGNEDESEHVNDLMTRLEDFARRKRCAVILVHHIRKDAQPRSLNEIPLAARGSSVFLDRPRVILGLVRSGDETILGIPAPQGTPLTNLPTSMMYLGQRRLRRDPNTFRHISPDAAVKRAGATAEPEAVEAVLRAVARLTSEGAKVTRTGQAGIFELRPDELAGLPRAKVRAAVDMLVNEGRLLVGEGNTLSQMRDNAVAFLD</sequence>
<dbReference type="InterPro" id="IPR027417">
    <property type="entry name" value="P-loop_NTPase"/>
</dbReference>
<dbReference type="SUPFAM" id="SSF52540">
    <property type="entry name" value="P-loop containing nucleoside triphosphate hydrolases"/>
    <property type="match status" value="1"/>
</dbReference>
<keyword evidence="3" id="KW-1185">Reference proteome</keyword>
<name>A0A286G3W2_9PROT</name>
<evidence type="ECO:0000313" key="3">
    <source>
        <dbReference type="Proteomes" id="UP000219621"/>
    </source>
</evidence>
<accession>A0A286G3W2</accession>
<dbReference type="InterPro" id="IPR003593">
    <property type="entry name" value="AAA+_ATPase"/>
</dbReference>
<feature type="domain" description="AAA+ ATPase" evidence="1">
    <location>
        <begin position="229"/>
        <end position="398"/>
    </location>
</feature>
<dbReference type="EMBL" id="OCNJ01000001">
    <property type="protein sequence ID" value="SOD90195.1"/>
    <property type="molecule type" value="Genomic_DNA"/>
</dbReference>
<organism evidence="2 3">
    <name type="scientific">Caenispirillum bisanense</name>
    <dbReference type="NCBI Taxonomy" id="414052"/>
    <lineage>
        <taxon>Bacteria</taxon>
        <taxon>Pseudomonadati</taxon>
        <taxon>Pseudomonadota</taxon>
        <taxon>Alphaproteobacteria</taxon>
        <taxon>Rhodospirillales</taxon>
        <taxon>Novispirillaceae</taxon>
        <taxon>Caenispirillum</taxon>
    </lineage>
</organism>
<dbReference type="Pfam" id="PF13481">
    <property type="entry name" value="AAA_25"/>
    <property type="match status" value="1"/>
</dbReference>
<proteinExistence type="predicted"/>
<dbReference type="Proteomes" id="UP000219621">
    <property type="component" value="Unassembled WGS sequence"/>
</dbReference>
<reference evidence="2 3" key="1">
    <citation type="submission" date="2017-09" db="EMBL/GenBank/DDBJ databases">
        <authorList>
            <person name="Ehlers B."/>
            <person name="Leendertz F.H."/>
        </authorList>
    </citation>
    <scope>NUCLEOTIDE SEQUENCE [LARGE SCALE GENOMIC DNA]</scope>
    <source>
        <strain evidence="2 3">USBA 140</strain>
    </source>
</reference>